<evidence type="ECO:0000256" key="2">
    <source>
        <dbReference type="SAM" id="MobiDB-lite"/>
    </source>
</evidence>
<feature type="compositionally biased region" description="Acidic residues" evidence="2">
    <location>
        <begin position="254"/>
        <end position="276"/>
    </location>
</feature>
<dbReference type="Proteomes" id="UP000469452">
    <property type="component" value="Unassembled WGS sequence"/>
</dbReference>
<gene>
    <name evidence="3" type="ORF">AaE_010446</name>
</gene>
<accession>A0A6A5A465</accession>
<evidence type="ECO:0000256" key="1">
    <source>
        <dbReference type="SAM" id="Coils"/>
    </source>
</evidence>
<evidence type="ECO:0000313" key="3">
    <source>
        <dbReference type="EMBL" id="KAF0719542.1"/>
    </source>
</evidence>
<proteinExistence type="predicted"/>
<feature type="region of interest" description="Disordered" evidence="2">
    <location>
        <begin position="238"/>
        <end position="289"/>
    </location>
</feature>
<comment type="caution">
    <text evidence="3">The sequence shown here is derived from an EMBL/GenBank/DDBJ whole genome shotgun (WGS) entry which is preliminary data.</text>
</comment>
<dbReference type="GO" id="GO:0003777">
    <property type="term" value="F:microtubule motor activity"/>
    <property type="evidence" value="ECO:0007669"/>
    <property type="project" value="InterPro"/>
</dbReference>
<evidence type="ECO:0000313" key="4">
    <source>
        <dbReference type="Proteomes" id="UP000469452"/>
    </source>
</evidence>
<protein>
    <submittedName>
        <fullName evidence="3">Uncharacterized protein</fullName>
    </submittedName>
</protein>
<name>A0A6A5A465_APHAT</name>
<dbReference type="InterPro" id="IPR027640">
    <property type="entry name" value="Kinesin-like_fam"/>
</dbReference>
<dbReference type="AlphaFoldDB" id="A0A6A5A465"/>
<feature type="coiled-coil region" evidence="1">
    <location>
        <begin position="201"/>
        <end position="235"/>
    </location>
</feature>
<dbReference type="EMBL" id="VJMI01016389">
    <property type="protein sequence ID" value="KAF0719542.1"/>
    <property type="molecule type" value="Genomic_DNA"/>
</dbReference>
<sequence length="289" mass="32176">MKASLQRKLKMEVGNAQKEHRRQSLAILQLQRKHTKKQMEIHKLSHLHAQQNTMLKRKTEELAKLQSSNKRVKPSTAIISHEQPAAMTTDAAAQLVDDEVEVEMTLLGAKAAIKVEIEERAALAKTMRRTPPGGEAKLKIEQQLADKNADIRKLQQKLDVVERHHRSGTSRLCPASVGSCHKVIQALLATAVAAKARCLDLVDVDKQLGHVEEQLAQTQAQSAELAAQVARLQVELQSRPAKKVRPKPKATTDIVDEMPSDSEEDDEYDDDSDYTEDGGRSRRGRSSAR</sequence>
<organism evidence="3 4">
    <name type="scientific">Aphanomyces astaci</name>
    <name type="common">Crayfish plague agent</name>
    <dbReference type="NCBI Taxonomy" id="112090"/>
    <lineage>
        <taxon>Eukaryota</taxon>
        <taxon>Sar</taxon>
        <taxon>Stramenopiles</taxon>
        <taxon>Oomycota</taxon>
        <taxon>Saprolegniomycetes</taxon>
        <taxon>Saprolegniales</taxon>
        <taxon>Verrucalvaceae</taxon>
        <taxon>Aphanomyces</taxon>
    </lineage>
</organism>
<feature type="coiled-coil region" evidence="1">
    <location>
        <begin position="137"/>
        <end position="164"/>
    </location>
</feature>
<dbReference type="PANTHER" id="PTHR47969">
    <property type="entry name" value="CHROMOSOME-ASSOCIATED KINESIN KIF4A-RELATED"/>
    <property type="match status" value="1"/>
</dbReference>
<reference evidence="3 4" key="1">
    <citation type="submission" date="2019-06" db="EMBL/GenBank/DDBJ databases">
        <title>Genomics analysis of Aphanomyces spp. identifies a new class of oomycete effector associated with host adaptation.</title>
        <authorList>
            <person name="Gaulin E."/>
        </authorList>
    </citation>
    <scope>NUCLEOTIDE SEQUENCE [LARGE SCALE GENOMIC DNA]</scope>
    <source>
        <strain evidence="3 4">E</strain>
    </source>
</reference>
<dbReference type="GO" id="GO:0007018">
    <property type="term" value="P:microtubule-based movement"/>
    <property type="evidence" value="ECO:0007669"/>
    <property type="project" value="InterPro"/>
</dbReference>
<feature type="non-terminal residue" evidence="3">
    <location>
        <position position="289"/>
    </location>
</feature>
<feature type="non-terminal residue" evidence="3">
    <location>
        <position position="1"/>
    </location>
</feature>
<keyword evidence="1" id="KW-0175">Coiled coil</keyword>